<reference evidence="2 3" key="1">
    <citation type="submission" date="2016-12" db="EMBL/GenBank/DDBJ databases">
        <authorList>
            <person name="Song W.-J."/>
            <person name="Kurnit D.M."/>
        </authorList>
    </citation>
    <scope>NUCLEOTIDE SEQUENCE [LARGE SCALE GENOMIC DNA]</scope>
    <source>
        <strain evidence="2 3">DSM 30827</strain>
    </source>
</reference>
<sequence length="70" mass="7526">MANKTSGDNSTLLAAIMGLLLGVGFYFGTHNSFSSETVALVLAIGIGVMWFLIFKPIFAKEAEKDQDETP</sequence>
<protein>
    <submittedName>
        <fullName evidence="2">Uncharacterized protein</fullName>
    </submittedName>
</protein>
<dbReference type="EMBL" id="CP019688">
    <property type="protein sequence ID" value="AQQ14085.1"/>
    <property type="molecule type" value="Genomic_DNA"/>
</dbReference>
<keyword evidence="1" id="KW-0472">Membrane</keyword>
<dbReference type="KEGG" id="cgv:CGLAU_00410"/>
<dbReference type="AlphaFoldDB" id="A0A1Q2HTB6"/>
<name>A0A1Q2HTB6_9CORY</name>
<accession>A0A1Q2HTB6</accession>
<keyword evidence="3" id="KW-1185">Reference proteome</keyword>
<keyword evidence="1" id="KW-1133">Transmembrane helix</keyword>
<evidence type="ECO:0000313" key="2">
    <source>
        <dbReference type="EMBL" id="AQQ14085.1"/>
    </source>
</evidence>
<proteinExistence type="predicted"/>
<dbReference type="Proteomes" id="UP000217209">
    <property type="component" value="Chromosome"/>
</dbReference>
<dbReference type="RefSeq" id="WP_095658988.1">
    <property type="nucleotide sequence ID" value="NZ_BAAAKB010000015.1"/>
</dbReference>
<evidence type="ECO:0000256" key="1">
    <source>
        <dbReference type="SAM" id="Phobius"/>
    </source>
</evidence>
<gene>
    <name evidence="2" type="ORF">CGLAU_00410</name>
</gene>
<feature type="transmembrane region" description="Helical" evidence="1">
    <location>
        <begin position="12"/>
        <end position="29"/>
    </location>
</feature>
<keyword evidence="1" id="KW-0812">Transmembrane</keyword>
<feature type="transmembrane region" description="Helical" evidence="1">
    <location>
        <begin position="35"/>
        <end position="54"/>
    </location>
</feature>
<organism evidence="2 3">
    <name type="scientific">Corynebacterium glaucum</name>
    <dbReference type="NCBI Taxonomy" id="187491"/>
    <lineage>
        <taxon>Bacteria</taxon>
        <taxon>Bacillati</taxon>
        <taxon>Actinomycetota</taxon>
        <taxon>Actinomycetes</taxon>
        <taxon>Mycobacteriales</taxon>
        <taxon>Corynebacteriaceae</taxon>
        <taxon>Corynebacterium</taxon>
    </lineage>
</organism>
<evidence type="ECO:0000313" key="3">
    <source>
        <dbReference type="Proteomes" id="UP000217209"/>
    </source>
</evidence>